<evidence type="ECO:0000256" key="1">
    <source>
        <dbReference type="ARBA" id="ARBA00007320"/>
    </source>
</evidence>
<feature type="compositionally biased region" description="Basic residues" evidence="4">
    <location>
        <begin position="72"/>
        <end position="86"/>
    </location>
</feature>
<evidence type="ECO:0000313" key="8">
    <source>
        <dbReference type="Proteomes" id="UP000830671"/>
    </source>
</evidence>
<dbReference type="GeneID" id="73336460"/>
<dbReference type="PANTHER" id="PTHR12934">
    <property type="entry name" value="50S RIBOSOMAL PROTEIN L15"/>
    <property type="match status" value="1"/>
</dbReference>
<dbReference type="PRINTS" id="PR00081">
    <property type="entry name" value="GDHRDH"/>
</dbReference>
<dbReference type="Gene3D" id="3.100.10.10">
    <property type="match status" value="1"/>
</dbReference>
<evidence type="ECO:0000256" key="3">
    <source>
        <dbReference type="ARBA" id="ARBA00023274"/>
    </source>
</evidence>
<keyword evidence="2 7" id="KW-0689">Ribosomal protein</keyword>
<dbReference type="InterPro" id="IPR021131">
    <property type="entry name" value="Ribosomal_uL15/eL18"/>
</dbReference>
<dbReference type="Pfam" id="PF00828">
    <property type="entry name" value="Ribosomal_L27A"/>
    <property type="match status" value="1"/>
</dbReference>
<dbReference type="GO" id="GO:0005762">
    <property type="term" value="C:mitochondrial large ribosomal subunit"/>
    <property type="evidence" value="ECO:0007669"/>
    <property type="project" value="TreeGrafter"/>
</dbReference>
<dbReference type="NCBIfam" id="TIGR01071">
    <property type="entry name" value="rplO_bact"/>
    <property type="match status" value="1"/>
</dbReference>
<dbReference type="EMBL" id="CP019474">
    <property type="protein sequence ID" value="UQC76952.1"/>
    <property type="molecule type" value="Genomic_DNA"/>
</dbReference>
<keyword evidence="5" id="KW-0472">Membrane</keyword>
<evidence type="ECO:0000256" key="5">
    <source>
        <dbReference type="SAM" id="Phobius"/>
    </source>
</evidence>
<accession>A0A9Q8SI77</accession>
<comment type="similarity">
    <text evidence="1">Belongs to the universal ribosomal protein uL15 family.</text>
</comment>
<dbReference type="InterPro" id="IPR036227">
    <property type="entry name" value="Ribosomal_uL15/eL18_sf"/>
</dbReference>
<dbReference type="InterPro" id="IPR002347">
    <property type="entry name" value="SDR_fam"/>
</dbReference>
<feature type="region of interest" description="Disordered" evidence="4">
    <location>
        <begin position="58"/>
        <end position="91"/>
    </location>
</feature>
<dbReference type="PANTHER" id="PTHR12934:SF11">
    <property type="entry name" value="LARGE RIBOSOMAL SUBUNIT PROTEIN UL15M"/>
    <property type="match status" value="1"/>
</dbReference>
<dbReference type="InterPro" id="IPR005749">
    <property type="entry name" value="Ribosomal_uL15_bac-type"/>
</dbReference>
<dbReference type="GO" id="GO:0006412">
    <property type="term" value="P:translation"/>
    <property type="evidence" value="ECO:0007669"/>
    <property type="project" value="InterPro"/>
</dbReference>
<dbReference type="KEGG" id="clup:CLUP02_02418"/>
<dbReference type="InterPro" id="IPR030878">
    <property type="entry name" value="Ribosomal_uL15"/>
</dbReference>
<evidence type="ECO:0000256" key="4">
    <source>
        <dbReference type="SAM" id="MobiDB-lite"/>
    </source>
</evidence>
<dbReference type="Gene3D" id="3.40.50.720">
    <property type="entry name" value="NAD(P)-binding Rossmann-like Domain"/>
    <property type="match status" value="1"/>
</dbReference>
<dbReference type="Pfam" id="PF00106">
    <property type="entry name" value="adh_short"/>
    <property type="match status" value="1"/>
</dbReference>
<reference evidence="7" key="1">
    <citation type="journal article" date="2021" name="Mol. Plant Microbe Interact.">
        <title>Complete Genome Sequence of the Plant-Pathogenic Fungus Colletotrichum lupini.</title>
        <authorList>
            <person name="Baroncelli R."/>
            <person name="Pensec F."/>
            <person name="Da Lio D."/>
            <person name="Boufleur T."/>
            <person name="Vicente I."/>
            <person name="Sarrocco S."/>
            <person name="Picot A."/>
            <person name="Baraldi E."/>
            <person name="Sukno S."/>
            <person name="Thon M."/>
            <person name="Le Floch G."/>
        </authorList>
    </citation>
    <scope>NUCLEOTIDE SEQUENCE</scope>
    <source>
        <strain evidence="7">IMI 504893</strain>
    </source>
</reference>
<keyword evidence="8" id="KW-1185">Reference proteome</keyword>
<dbReference type="HAMAP" id="MF_01341">
    <property type="entry name" value="Ribosomal_uL15"/>
    <property type="match status" value="1"/>
</dbReference>
<dbReference type="SUPFAM" id="SSF52080">
    <property type="entry name" value="Ribosomal proteins L15p and L18e"/>
    <property type="match status" value="1"/>
</dbReference>
<keyword evidence="5" id="KW-0812">Transmembrane</keyword>
<sequence length="615" mass="67580">MPPRIVSPLHAATCCSRALRPSTNPTSLVSLFAGLSISTRNASILASLSDNKGAYNKRIRLGRGPSAGKGKTSGRGHKGQGQHGHVKPWFQGGQTPLIVQRGTKGFDNKRAPVMSKLNLDKLQQWIDAGRLDPTKQITVKEIIESGLIGSVKDGIKLLGRGKTDLRQPIDIMVSRASASAIDAVEGNGGKILTRFYTKQSIKRLLRGESQNTDKPLPVGKEYVESILSEARKKTFLYRLPDPTSREDIEYYRDPAHRGYLSHLLKEGESPSLYFKVPLARKRIEHADKESRKETKKVTRDNTLCFLQIVGLIALVSAAYNLAWPFFPFLRKSKLDRYLVPVHGKPAWALVTGASDGIGKGLANELARRGFNVVLHGRNDVKLEEVRHNLALANPDREFRIMVGDAGVLGAGQQPWDVMLAPLENLNLRVLVNNVGGGPAEPIMRRLDESSMEEIAANVHMNALFPTLLNAILIPRFTASSEPALIINVGSLSDNGLPLLSFYSGSKAYLGAMSTSMARELSMDGFDVEVMGVRIGAVATKPELMTPRVFWPSVEVIANAILDRVGCGRAVLIPYWGHAVQMAFLDLVPATLQDPLYKRIMVKMRSTEKKMFSKAK</sequence>
<dbReference type="GO" id="GO:0003735">
    <property type="term" value="F:structural constituent of ribosome"/>
    <property type="evidence" value="ECO:0007669"/>
    <property type="project" value="InterPro"/>
</dbReference>
<gene>
    <name evidence="7" type="ORF">CLUP02_02418</name>
</gene>
<keyword evidence="5" id="KW-1133">Transmembrane helix</keyword>
<dbReference type="Proteomes" id="UP000830671">
    <property type="component" value="Chromosome 2"/>
</dbReference>
<protein>
    <submittedName>
        <fullName evidence="7">Ribosomal protein L15</fullName>
    </submittedName>
</protein>
<dbReference type="SUPFAM" id="SSF51735">
    <property type="entry name" value="NAD(P)-binding Rossmann-fold domains"/>
    <property type="match status" value="1"/>
</dbReference>
<feature type="transmembrane region" description="Helical" evidence="5">
    <location>
        <begin position="305"/>
        <end position="326"/>
    </location>
</feature>
<dbReference type="InterPro" id="IPR036291">
    <property type="entry name" value="NAD(P)-bd_dom_sf"/>
</dbReference>
<evidence type="ECO:0000259" key="6">
    <source>
        <dbReference type="Pfam" id="PF00828"/>
    </source>
</evidence>
<proteinExistence type="inferred from homology"/>
<keyword evidence="3" id="KW-0687">Ribonucleoprotein</keyword>
<dbReference type="RefSeq" id="XP_049138593.1">
    <property type="nucleotide sequence ID" value="XM_049281450.1"/>
</dbReference>
<name>A0A9Q8SI77_9PEZI</name>
<organism evidence="7 8">
    <name type="scientific">Colletotrichum lupini</name>
    <dbReference type="NCBI Taxonomy" id="145971"/>
    <lineage>
        <taxon>Eukaryota</taxon>
        <taxon>Fungi</taxon>
        <taxon>Dikarya</taxon>
        <taxon>Ascomycota</taxon>
        <taxon>Pezizomycotina</taxon>
        <taxon>Sordariomycetes</taxon>
        <taxon>Hypocreomycetidae</taxon>
        <taxon>Glomerellales</taxon>
        <taxon>Glomerellaceae</taxon>
        <taxon>Colletotrichum</taxon>
        <taxon>Colletotrichum acutatum species complex</taxon>
    </lineage>
</organism>
<evidence type="ECO:0000313" key="7">
    <source>
        <dbReference type="EMBL" id="UQC76952.1"/>
    </source>
</evidence>
<evidence type="ECO:0000256" key="2">
    <source>
        <dbReference type="ARBA" id="ARBA00022980"/>
    </source>
</evidence>
<dbReference type="AlphaFoldDB" id="A0A9Q8SI77"/>
<feature type="domain" description="Large ribosomal subunit protein uL15/eL18" evidence="6">
    <location>
        <begin position="117"/>
        <end position="191"/>
    </location>
</feature>